<keyword evidence="2" id="KW-1185">Reference proteome</keyword>
<evidence type="ECO:0000313" key="1">
    <source>
        <dbReference type="EMBL" id="KAI8439022.1"/>
    </source>
</evidence>
<comment type="caution">
    <text evidence="1">The sequence shown here is derived from an EMBL/GenBank/DDBJ whole genome shotgun (WGS) entry which is preliminary data.</text>
</comment>
<dbReference type="Proteomes" id="UP001064048">
    <property type="component" value="Chromosome 18"/>
</dbReference>
<accession>A0ACC0KS56</accession>
<proteinExistence type="predicted"/>
<gene>
    <name evidence="1" type="ORF">MSG28_011320</name>
</gene>
<dbReference type="EMBL" id="CM046118">
    <property type="protein sequence ID" value="KAI8439022.1"/>
    <property type="molecule type" value="Genomic_DNA"/>
</dbReference>
<sequence>MNQMEPALSARHSGALRSPLIPPPLVLVGAAGARLACAAGGRPPPALSWLRDGRPLAEDQHRRVHSNGTLEIAAAAAAAGAGELRCRAANQHGVALSAPVTLLPVADDGWEAEVTAEPAAAGGVAALACGPAGGVGAGGAGGAPPTGDDDGGELEAALWYHGDRVIDVPPPSPEARYLAAGNVLLIRGVSPQDAGEYGCLARHRDTRRTRRARPARLLVLDGAASSAPVLSTVALTVRAAAGAPGEGEGEAAWRWAGGAALCVRRALRAAAGGWLCRAASARGDRTARLRLRLDEPLAVSLQPELVVGRSGSTVRFNCSCSWGAALSWRHDGASLAAAAALRARLGAAGLLELRVRARGAGRLPVRGAARTTRGAGQRRAEAGRKLIQPRVEQCGGGGNAWVAKRRPARPIARSTHGAIKPFIFGRRDLITFIREINNA</sequence>
<organism evidence="1 2">
    <name type="scientific">Choristoneura fumiferana</name>
    <name type="common">Spruce budworm moth</name>
    <name type="synonym">Archips fumiferana</name>
    <dbReference type="NCBI Taxonomy" id="7141"/>
    <lineage>
        <taxon>Eukaryota</taxon>
        <taxon>Metazoa</taxon>
        <taxon>Ecdysozoa</taxon>
        <taxon>Arthropoda</taxon>
        <taxon>Hexapoda</taxon>
        <taxon>Insecta</taxon>
        <taxon>Pterygota</taxon>
        <taxon>Neoptera</taxon>
        <taxon>Endopterygota</taxon>
        <taxon>Lepidoptera</taxon>
        <taxon>Glossata</taxon>
        <taxon>Ditrysia</taxon>
        <taxon>Tortricoidea</taxon>
        <taxon>Tortricidae</taxon>
        <taxon>Tortricinae</taxon>
        <taxon>Choristoneura</taxon>
    </lineage>
</organism>
<name>A0ACC0KS56_CHOFU</name>
<protein>
    <submittedName>
        <fullName evidence="1">Uncharacterized protein</fullName>
    </submittedName>
</protein>
<evidence type="ECO:0000313" key="2">
    <source>
        <dbReference type="Proteomes" id="UP001064048"/>
    </source>
</evidence>
<reference evidence="1 2" key="1">
    <citation type="journal article" date="2022" name="Genome Biol. Evol.">
        <title>The Spruce Budworm Genome: Reconstructing the Evolutionary History of Antifreeze Proteins.</title>
        <authorList>
            <person name="Beliveau C."/>
            <person name="Gagne P."/>
            <person name="Picq S."/>
            <person name="Vernygora O."/>
            <person name="Keeling C.I."/>
            <person name="Pinkney K."/>
            <person name="Doucet D."/>
            <person name="Wen F."/>
            <person name="Johnston J.S."/>
            <person name="Maaroufi H."/>
            <person name="Boyle B."/>
            <person name="Laroche J."/>
            <person name="Dewar K."/>
            <person name="Juretic N."/>
            <person name="Blackburn G."/>
            <person name="Nisole A."/>
            <person name="Brunet B."/>
            <person name="Brandao M."/>
            <person name="Lumley L."/>
            <person name="Duan J."/>
            <person name="Quan G."/>
            <person name="Lucarotti C.J."/>
            <person name="Roe A.D."/>
            <person name="Sperling F.A.H."/>
            <person name="Levesque R.C."/>
            <person name="Cusson M."/>
        </authorList>
    </citation>
    <scope>NUCLEOTIDE SEQUENCE [LARGE SCALE GENOMIC DNA]</scope>
    <source>
        <strain evidence="1">Glfc:IPQL:Cfum</strain>
    </source>
</reference>